<dbReference type="InterPro" id="IPR018060">
    <property type="entry name" value="HTH_AraC"/>
</dbReference>
<comment type="catalytic activity">
    <reaction evidence="1">
        <text>Hydrolysis of alkylated DNA, releasing 3-methyladenine, 3-methylguanine, 7-methylguanine and 7-methyladenine.</text>
        <dbReference type="EC" id="3.2.2.21"/>
    </reaction>
</comment>
<keyword evidence="6" id="KW-0479">Metal-binding</keyword>
<dbReference type="InterPro" id="IPR037046">
    <property type="entry name" value="AlkA_N_sf"/>
</dbReference>
<dbReference type="GO" id="GO:0008725">
    <property type="term" value="F:DNA-3-methyladenine glycosylase activity"/>
    <property type="evidence" value="ECO:0007669"/>
    <property type="project" value="TreeGrafter"/>
</dbReference>
<evidence type="ECO:0000256" key="4">
    <source>
        <dbReference type="ARBA" id="ARBA00022603"/>
    </source>
</evidence>
<dbReference type="GO" id="GO:0032993">
    <property type="term" value="C:protein-DNA complex"/>
    <property type="evidence" value="ECO:0007669"/>
    <property type="project" value="TreeGrafter"/>
</dbReference>
<dbReference type="InterPro" id="IPR009057">
    <property type="entry name" value="Homeodomain-like_sf"/>
</dbReference>
<evidence type="ECO:0000256" key="3">
    <source>
        <dbReference type="ARBA" id="ARBA00012000"/>
    </source>
</evidence>
<dbReference type="Gene3D" id="1.10.10.60">
    <property type="entry name" value="Homeodomain-like"/>
    <property type="match status" value="1"/>
</dbReference>
<dbReference type="InterPro" id="IPR023170">
    <property type="entry name" value="HhH_base_excis_C"/>
</dbReference>
<dbReference type="GO" id="GO:0032131">
    <property type="term" value="F:alkylated DNA binding"/>
    <property type="evidence" value="ECO:0007669"/>
    <property type="project" value="TreeGrafter"/>
</dbReference>
<dbReference type="InterPro" id="IPR018062">
    <property type="entry name" value="HTH_AraC-typ_CS"/>
</dbReference>
<dbReference type="Proteomes" id="UP000249842">
    <property type="component" value="Unassembled WGS sequence"/>
</dbReference>
<dbReference type="InterPro" id="IPR003265">
    <property type="entry name" value="HhH-GPD_domain"/>
</dbReference>
<dbReference type="SUPFAM" id="SSF57884">
    <property type="entry name" value="Ada DNA repair protein, N-terminal domain (N-Ada 10)"/>
    <property type="match status" value="1"/>
</dbReference>
<dbReference type="SMART" id="SM00342">
    <property type="entry name" value="HTH_ARAC"/>
    <property type="match status" value="1"/>
</dbReference>
<accession>A0A328B0L7</accession>
<dbReference type="SUPFAM" id="SSF48150">
    <property type="entry name" value="DNA-glycosylase"/>
    <property type="match status" value="1"/>
</dbReference>
<dbReference type="Pfam" id="PF00730">
    <property type="entry name" value="HhH-GPD"/>
    <property type="match status" value="1"/>
</dbReference>
<dbReference type="SUPFAM" id="SSF55945">
    <property type="entry name" value="TATA-box binding protein-like"/>
    <property type="match status" value="1"/>
</dbReference>
<dbReference type="GO" id="GO:0006285">
    <property type="term" value="P:base-excision repair, AP site formation"/>
    <property type="evidence" value="ECO:0007669"/>
    <property type="project" value="TreeGrafter"/>
</dbReference>
<dbReference type="AlphaFoldDB" id="A0A328B0L7"/>
<evidence type="ECO:0000256" key="2">
    <source>
        <dbReference type="ARBA" id="ARBA00001947"/>
    </source>
</evidence>
<dbReference type="GO" id="GO:0006307">
    <property type="term" value="P:DNA alkylation repair"/>
    <property type="evidence" value="ECO:0007669"/>
    <property type="project" value="TreeGrafter"/>
</dbReference>
<comment type="caution">
    <text evidence="16">The sequence shown here is derived from an EMBL/GenBank/DDBJ whole genome shotgun (WGS) entry which is preliminary data.</text>
</comment>
<keyword evidence="10" id="KW-0238">DNA-binding</keyword>
<dbReference type="Gene3D" id="1.10.340.30">
    <property type="entry name" value="Hypothetical protein, domain 2"/>
    <property type="match status" value="1"/>
</dbReference>
<evidence type="ECO:0000256" key="9">
    <source>
        <dbReference type="ARBA" id="ARBA00023015"/>
    </source>
</evidence>
<keyword evidence="9" id="KW-0805">Transcription regulation</keyword>
<dbReference type="GO" id="GO:0005737">
    <property type="term" value="C:cytoplasm"/>
    <property type="evidence" value="ECO:0007669"/>
    <property type="project" value="TreeGrafter"/>
</dbReference>
<evidence type="ECO:0000256" key="13">
    <source>
        <dbReference type="ARBA" id="ARBA00023204"/>
    </source>
</evidence>
<protein>
    <recommendedName>
        <fullName evidence="3">DNA-3-methyladenine glycosylase II</fullName>
        <ecNumber evidence="3">3.2.2.21</ecNumber>
    </recommendedName>
</protein>
<feature type="compositionally biased region" description="Basic and acidic residues" evidence="14">
    <location>
        <begin position="493"/>
        <end position="504"/>
    </location>
</feature>
<dbReference type="PROSITE" id="PS00041">
    <property type="entry name" value="HTH_ARAC_FAMILY_1"/>
    <property type="match status" value="1"/>
</dbReference>
<evidence type="ECO:0000256" key="11">
    <source>
        <dbReference type="ARBA" id="ARBA00023159"/>
    </source>
</evidence>
<dbReference type="CDD" id="cd00056">
    <property type="entry name" value="ENDO3c"/>
    <property type="match status" value="1"/>
</dbReference>
<evidence type="ECO:0000313" key="16">
    <source>
        <dbReference type="EMBL" id="RAK60713.1"/>
    </source>
</evidence>
<dbReference type="GO" id="GO:0032259">
    <property type="term" value="P:methylation"/>
    <property type="evidence" value="ECO:0007669"/>
    <property type="project" value="UniProtKB-KW"/>
</dbReference>
<dbReference type="EC" id="3.2.2.21" evidence="3"/>
<dbReference type="GO" id="GO:0043916">
    <property type="term" value="F:DNA-7-methylguanine glycosylase activity"/>
    <property type="evidence" value="ECO:0007669"/>
    <property type="project" value="TreeGrafter"/>
</dbReference>
<organism evidence="16 17">
    <name type="scientific">Phenylobacterium hankyongense</name>
    <dbReference type="NCBI Taxonomy" id="1813876"/>
    <lineage>
        <taxon>Bacteria</taxon>
        <taxon>Pseudomonadati</taxon>
        <taxon>Pseudomonadota</taxon>
        <taxon>Alphaproteobacteria</taxon>
        <taxon>Caulobacterales</taxon>
        <taxon>Caulobacteraceae</taxon>
        <taxon>Phenylobacterium</taxon>
    </lineage>
</organism>
<keyword evidence="5" id="KW-0808">Transferase</keyword>
<gene>
    <name evidence="16" type="ORF">DJ021_13290</name>
</gene>
<dbReference type="PANTHER" id="PTHR43003:SF13">
    <property type="entry name" value="DNA-3-METHYLADENINE GLYCOSYLASE 2"/>
    <property type="match status" value="1"/>
</dbReference>
<feature type="domain" description="HTH araC/xylS-type" evidence="15">
    <location>
        <begin position="87"/>
        <end position="185"/>
    </location>
</feature>
<dbReference type="InterPro" id="IPR011257">
    <property type="entry name" value="DNA_glycosylase"/>
</dbReference>
<evidence type="ECO:0000256" key="8">
    <source>
        <dbReference type="ARBA" id="ARBA00022833"/>
    </source>
</evidence>
<evidence type="ECO:0000256" key="10">
    <source>
        <dbReference type="ARBA" id="ARBA00023125"/>
    </source>
</evidence>
<dbReference type="InterPro" id="IPR051912">
    <property type="entry name" value="Alkylbase_DNA_Glycosylase/TA"/>
</dbReference>
<dbReference type="GO" id="GO:0003700">
    <property type="term" value="F:DNA-binding transcription factor activity"/>
    <property type="evidence" value="ECO:0007669"/>
    <property type="project" value="InterPro"/>
</dbReference>
<evidence type="ECO:0000256" key="5">
    <source>
        <dbReference type="ARBA" id="ARBA00022679"/>
    </source>
</evidence>
<dbReference type="InterPro" id="IPR035451">
    <property type="entry name" value="Ada-like_dom_sf"/>
</dbReference>
<dbReference type="Pfam" id="PF06029">
    <property type="entry name" value="AlkA_N"/>
    <property type="match status" value="1"/>
</dbReference>
<evidence type="ECO:0000256" key="1">
    <source>
        <dbReference type="ARBA" id="ARBA00000086"/>
    </source>
</evidence>
<keyword evidence="8" id="KW-0862">Zinc</keyword>
<keyword evidence="12" id="KW-0804">Transcription</keyword>
<keyword evidence="17" id="KW-1185">Reference proteome</keyword>
<dbReference type="Gene3D" id="1.10.1670.10">
    <property type="entry name" value="Helix-hairpin-Helix base-excision DNA repair enzymes (C-terminal)"/>
    <property type="match status" value="1"/>
</dbReference>
<proteinExistence type="predicted"/>
<dbReference type="PANTHER" id="PTHR43003">
    <property type="entry name" value="DNA-3-METHYLADENINE GLYCOSYLASE"/>
    <property type="match status" value="1"/>
</dbReference>
<keyword evidence="11" id="KW-0010">Activator</keyword>
<comment type="cofactor">
    <cofactor evidence="2">
        <name>Zn(2+)</name>
        <dbReference type="ChEBI" id="CHEBI:29105"/>
    </cofactor>
</comment>
<evidence type="ECO:0000256" key="12">
    <source>
        <dbReference type="ARBA" id="ARBA00023163"/>
    </source>
</evidence>
<keyword evidence="13" id="KW-0234">DNA repair</keyword>
<reference evidence="17" key="1">
    <citation type="submission" date="2018-05" db="EMBL/GenBank/DDBJ databases">
        <authorList>
            <person name="Li X."/>
        </authorList>
    </citation>
    <scope>NUCLEOTIDE SEQUENCE [LARGE SCALE GENOMIC DNA]</scope>
    <source>
        <strain evidence="17">HKS-05</strain>
    </source>
</reference>
<dbReference type="SUPFAM" id="SSF46689">
    <property type="entry name" value="Homeodomain-like"/>
    <property type="match status" value="1"/>
</dbReference>
<evidence type="ECO:0000259" key="15">
    <source>
        <dbReference type="PROSITE" id="PS01124"/>
    </source>
</evidence>
<dbReference type="SMART" id="SM01009">
    <property type="entry name" value="AlkA_N"/>
    <property type="match status" value="1"/>
</dbReference>
<dbReference type="Pfam" id="PF02805">
    <property type="entry name" value="Ada_Zn_binding"/>
    <property type="match status" value="1"/>
</dbReference>
<dbReference type="FunFam" id="3.40.10.10:FF:000001">
    <property type="entry name" value="DNA-3-methyladenine glycosylase 2"/>
    <property type="match status" value="1"/>
</dbReference>
<keyword evidence="7" id="KW-0227">DNA damage</keyword>
<dbReference type="OrthoDB" id="9802228at2"/>
<evidence type="ECO:0000256" key="6">
    <source>
        <dbReference type="ARBA" id="ARBA00022723"/>
    </source>
</evidence>
<name>A0A328B0L7_9CAUL</name>
<dbReference type="GO" id="GO:0008168">
    <property type="term" value="F:methyltransferase activity"/>
    <property type="evidence" value="ECO:0007669"/>
    <property type="project" value="UniProtKB-KW"/>
</dbReference>
<sequence length="504" mass="53975">MDMDFEACRRAFVTRDARFDGRVFVGVKTTGIYCRPICPARPPKPENMTFYPSAAAAQEAGFRPCLRCRPESSPDLGAWRGTSNTVSRALALIEAGALDAGDVDGLAARLGVGERQLRRLFKQHLGASPIAVAQTRRVLLAKQLIHETLLPMGEVALASGFGSVRRFNETFQQLFGRAPGGLRRSHADEASAAGAGVTVRLPYRAPYDWDGVIGFLTARAIPGLEAVSPDRYARTLEVEGARGLVIVTPGEGDYLTAEIRFPKLKALPAVIARIRRVFDLTADPALIGAHLSQDPALAPMVAARPGLRAPGAWDGFELAVRAILGQQITVVAARNLAAKLVAAYGERIDDPAAAELGLSWVFPTPARLVGEDIAALGMPRSRGAALEALARTVAADPTIFTPRADLESAIAALSALPGVGEWTAQYIALRELREPDAFPGSDIGLLRALTDAAGRRPTAPELLARAEAWRPWRAYAAQHLWAADAAQPQTKRTKTDDPDARRAA</sequence>
<dbReference type="SMART" id="SM00478">
    <property type="entry name" value="ENDO3c"/>
    <property type="match status" value="1"/>
</dbReference>
<dbReference type="EMBL" id="QFYP01000001">
    <property type="protein sequence ID" value="RAK60713.1"/>
    <property type="molecule type" value="Genomic_DNA"/>
</dbReference>
<dbReference type="InterPro" id="IPR010316">
    <property type="entry name" value="AlkA_N"/>
</dbReference>
<dbReference type="GO" id="GO:0043565">
    <property type="term" value="F:sequence-specific DNA binding"/>
    <property type="evidence" value="ECO:0007669"/>
    <property type="project" value="InterPro"/>
</dbReference>
<dbReference type="Pfam" id="PF12833">
    <property type="entry name" value="HTH_18"/>
    <property type="match status" value="1"/>
</dbReference>
<dbReference type="PROSITE" id="PS01124">
    <property type="entry name" value="HTH_ARAC_FAMILY_2"/>
    <property type="match status" value="1"/>
</dbReference>
<evidence type="ECO:0000256" key="7">
    <source>
        <dbReference type="ARBA" id="ARBA00022763"/>
    </source>
</evidence>
<dbReference type="GO" id="GO:0008270">
    <property type="term" value="F:zinc ion binding"/>
    <property type="evidence" value="ECO:0007669"/>
    <property type="project" value="InterPro"/>
</dbReference>
<evidence type="ECO:0000313" key="17">
    <source>
        <dbReference type="Proteomes" id="UP000249842"/>
    </source>
</evidence>
<dbReference type="InterPro" id="IPR004026">
    <property type="entry name" value="Ada_DNA_repair_Zn-bd"/>
</dbReference>
<evidence type="ECO:0000256" key="14">
    <source>
        <dbReference type="SAM" id="MobiDB-lite"/>
    </source>
</evidence>
<dbReference type="Gene3D" id="3.40.10.10">
    <property type="entry name" value="DNA Methylphosphotriester Repair Domain"/>
    <property type="match status" value="1"/>
</dbReference>
<keyword evidence="4" id="KW-0489">Methyltransferase</keyword>
<feature type="region of interest" description="Disordered" evidence="14">
    <location>
        <begin position="484"/>
        <end position="504"/>
    </location>
</feature>
<dbReference type="Gene3D" id="3.30.310.20">
    <property type="entry name" value="DNA-3-methyladenine glycosylase AlkA, N-terminal domain"/>
    <property type="match status" value="1"/>
</dbReference>